<reference evidence="2" key="1">
    <citation type="journal article" date="2022" name="bioRxiv">
        <title>Sequencing and chromosome-scale assembly of the giantPleurodeles waltlgenome.</title>
        <authorList>
            <person name="Brown T."/>
            <person name="Elewa A."/>
            <person name="Iarovenko S."/>
            <person name="Subramanian E."/>
            <person name="Araus A.J."/>
            <person name="Petzold A."/>
            <person name="Susuki M."/>
            <person name="Suzuki K.-i.T."/>
            <person name="Hayashi T."/>
            <person name="Toyoda A."/>
            <person name="Oliveira C."/>
            <person name="Osipova E."/>
            <person name="Leigh N.D."/>
            <person name="Simon A."/>
            <person name="Yun M.H."/>
        </authorList>
    </citation>
    <scope>NUCLEOTIDE SEQUENCE</scope>
    <source>
        <strain evidence="2">20211129_DDA</strain>
        <tissue evidence="2">Liver</tissue>
    </source>
</reference>
<accession>A0AAV7SD99</accession>
<comment type="caution">
    <text evidence="2">The sequence shown here is derived from an EMBL/GenBank/DDBJ whole genome shotgun (WGS) entry which is preliminary data.</text>
</comment>
<dbReference type="AlphaFoldDB" id="A0AAV7SD99"/>
<protein>
    <submittedName>
        <fullName evidence="2">Uncharacterized protein</fullName>
    </submittedName>
</protein>
<dbReference type="EMBL" id="JANPWB010000008">
    <property type="protein sequence ID" value="KAJ1161345.1"/>
    <property type="molecule type" value="Genomic_DNA"/>
</dbReference>
<evidence type="ECO:0000256" key="1">
    <source>
        <dbReference type="SAM" id="MobiDB-lite"/>
    </source>
</evidence>
<gene>
    <name evidence="2" type="ORF">NDU88_001832</name>
</gene>
<sequence length="103" mass="10942">MPPLSPSQCPRAGLCEERAAPDPPILIDWDARWGEVSAGLPVPHRHTGSRSTVVGVGRRPAQAAHPVPAAACLPTRGRGFEREREEGLQASSQSGRHQVAHGT</sequence>
<keyword evidence="3" id="KW-1185">Reference proteome</keyword>
<feature type="region of interest" description="Disordered" evidence="1">
    <location>
        <begin position="78"/>
        <end position="103"/>
    </location>
</feature>
<feature type="region of interest" description="Disordered" evidence="1">
    <location>
        <begin position="40"/>
        <end position="66"/>
    </location>
</feature>
<evidence type="ECO:0000313" key="2">
    <source>
        <dbReference type="EMBL" id="KAJ1161345.1"/>
    </source>
</evidence>
<organism evidence="2 3">
    <name type="scientific">Pleurodeles waltl</name>
    <name type="common">Iberian ribbed newt</name>
    <dbReference type="NCBI Taxonomy" id="8319"/>
    <lineage>
        <taxon>Eukaryota</taxon>
        <taxon>Metazoa</taxon>
        <taxon>Chordata</taxon>
        <taxon>Craniata</taxon>
        <taxon>Vertebrata</taxon>
        <taxon>Euteleostomi</taxon>
        <taxon>Amphibia</taxon>
        <taxon>Batrachia</taxon>
        <taxon>Caudata</taxon>
        <taxon>Salamandroidea</taxon>
        <taxon>Salamandridae</taxon>
        <taxon>Pleurodelinae</taxon>
        <taxon>Pleurodeles</taxon>
    </lineage>
</organism>
<feature type="compositionally biased region" description="Basic and acidic residues" evidence="1">
    <location>
        <begin position="78"/>
        <end position="87"/>
    </location>
</feature>
<proteinExistence type="predicted"/>
<evidence type="ECO:0000313" key="3">
    <source>
        <dbReference type="Proteomes" id="UP001066276"/>
    </source>
</evidence>
<dbReference type="Proteomes" id="UP001066276">
    <property type="component" value="Chromosome 4_2"/>
</dbReference>
<name>A0AAV7SD99_PLEWA</name>